<dbReference type="EMBL" id="AOIM01000043">
    <property type="protein sequence ID" value="ELY86540.1"/>
    <property type="molecule type" value="Genomic_DNA"/>
</dbReference>
<accession>L9ZJ84</accession>
<organism evidence="1 2">
    <name type="scientific">Natrialba hulunbeirensis JCM 10989</name>
    <dbReference type="NCBI Taxonomy" id="1227493"/>
    <lineage>
        <taxon>Archaea</taxon>
        <taxon>Methanobacteriati</taxon>
        <taxon>Methanobacteriota</taxon>
        <taxon>Stenosarchaea group</taxon>
        <taxon>Halobacteria</taxon>
        <taxon>Halobacteriales</taxon>
        <taxon>Natrialbaceae</taxon>
        <taxon>Natrialba</taxon>
    </lineage>
</organism>
<dbReference type="Proteomes" id="UP000011519">
    <property type="component" value="Unassembled WGS sequence"/>
</dbReference>
<reference evidence="1 2" key="1">
    <citation type="journal article" date="2014" name="PLoS Genet.">
        <title>Phylogenetically driven sequencing of extremely halophilic archaea reveals strategies for static and dynamic osmo-response.</title>
        <authorList>
            <person name="Becker E.A."/>
            <person name="Seitzer P.M."/>
            <person name="Tritt A."/>
            <person name="Larsen D."/>
            <person name="Krusor M."/>
            <person name="Yao A.I."/>
            <person name="Wu D."/>
            <person name="Madern D."/>
            <person name="Eisen J.A."/>
            <person name="Darling A.E."/>
            <person name="Facciotti M.T."/>
        </authorList>
    </citation>
    <scope>NUCLEOTIDE SEQUENCE [LARGE SCALE GENOMIC DNA]</scope>
    <source>
        <strain evidence="1 2">JCM 10989</strain>
    </source>
</reference>
<dbReference type="PATRIC" id="fig|1227493.4.peg.3834"/>
<protein>
    <submittedName>
        <fullName evidence="1">Uncharacterized protein</fullName>
    </submittedName>
</protein>
<name>L9ZJ84_9EURY</name>
<evidence type="ECO:0000313" key="1">
    <source>
        <dbReference type="EMBL" id="ELY86540.1"/>
    </source>
</evidence>
<dbReference type="OrthoDB" id="169264at2157"/>
<sequence length="45" mass="4918">MAAVLECDNCRAPDVAYTLTTHDAGSDGTEIDLHFCSSECLRVWT</sequence>
<evidence type="ECO:0000313" key="2">
    <source>
        <dbReference type="Proteomes" id="UP000011519"/>
    </source>
</evidence>
<dbReference type="RefSeq" id="WP_006654931.1">
    <property type="nucleotide sequence ID" value="NZ_AOIM01000043.1"/>
</dbReference>
<dbReference type="AlphaFoldDB" id="L9ZJ84"/>
<proteinExistence type="predicted"/>
<keyword evidence="2" id="KW-1185">Reference proteome</keyword>
<gene>
    <name evidence="1" type="ORF">C483_19060</name>
</gene>
<comment type="caution">
    <text evidence="1">The sequence shown here is derived from an EMBL/GenBank/DDBJ whole genome shotgun (WGS) entry which is preliminary data.</text>
</comment>